<dbReference type="PANTHER" id="PTHR47510">
    <property type="entry name" value="REVERSE TRANSCRIPTASE DOMAIN-CONTAINING PROTEIN"/>
    <property type="match status" value="1"/>
</dbReference>
<reference evidence="2 3" key="1">
    <citation type="journal article" date="2022" name="Allergy">
        <title>Genome assembly and annotation of Periplaneta americana reveal a comprehensive cockroach allergen profile.</title>
        <authorList>
            <person name="Wang L."/>
            <person name="Xiong Q."/>
            <person name="Saelim N."/>
            <person name="Wang L."/>
            <person name="Nong W."/>
            <person name="Wan A.T."/>
            <person name="Shi M."/>
            <person name="Liu X."/>
            <person name="Cao Q."/>
            <person name="Hui J.H.L."/>
            <person name="Sookrung N."/>
            <person name="Leung T.F."/>
            <person name="Tungtrongchitr A."/>
            <person name="Tsui S.K.W."/>
        </authorList>
    </citation>
    <scope>NUCLEOTIDE SEQUENCE [LARGE SCALE GENOMIC DNA]</scope>
    <source>
        <strain evidence="2">PWHHKU_190912</strain>
    </source>
</reference>
<dbReference type="Proteomes" id="UP001148838">
    <property type="component" value="Unassembled WGS sequence"/>
</dbReference>
<comment type="caution">
    <text evidence="2">The sequence shown here is derived from an EMBL/GenBank/DDBJ whole genome shotgun (WGS) entry which is preliminary data.</text>
</comment>
<dbReference type="PANTHER" id="PTHR47510:SF3">
    <property type="entry name" value="ENDO_EXONUCLEASE_PHOSPHATASE DOMAIN-CONTAINING PROTEIN"/>
    <property type="match status" value="1"/>
</dbReference>
<evidence type="ECO:0000313" key="3">
    <source>
        <dbReference type="Proteomes" id="UP001148838"/>
    </source>
</evidence>
<protein>
    <recommendedName>
        <fullName evidence="4">Reverse transcriptase domain-containing protein</fullName>
    </recommendedName>
</protein>
<evidence type="ECO:0008006" key="4">
    <source>
        <dbReference type="Google" id="ProtNLM"/>
    </source>
</evidence>
<keyword evidence="3" id="KW-1185">Reference proteome</keyword>
<accession>A0ABQ8T364</accession>
<gene>
    <name evidence="2" type="ORF">ANN_10755</name>
</gene>
<evidence type="ECO:0000313" key="2">
    <source>
        <dbReference type="EMBL" id="KAJ4440907.1"/>
    </source>
</evidence>
<dbReference type="EMBL" id="JAJSOF020000015">
    <property type="protein sequence ID" value="KAJ4440907.1"/>
    <property type="molecule type" value="Genomic_DNA"/>
</dbReference>
<name>A0ABQ8T364_PERAM</name>
<evidence type="ECO:0000256" key="1">
    <source>
        <dbReference type="SAM" id="MobiDB-lite"/>
    </source>
</evidence>
<feature type="compositionally biased region" description="Basic residues" evidence="1">
    <location>
        <begin position="1"/>
        <end position="14"/>
    </location>
</feature>
<sequence>MKWKHTGSPRPRKLSARESAKITVPKCPDQLHDLFELIRRRDQFRTQIMEKKWEYKGTVHQLFIDFKKAYDSVKREVLYDILIEFGIPKKLVRLIKMCLSETYSRVRIEYAIRKVQDNRQGLELNGLHQLLVYADDVNMLGENTQTVRENTEILLEATLSLAFAEPNTTPSELWKNLKVIGLGRASEQADIPIPLDRLNEHFVKDPTLNDTTKQDTVLPDSAPPTRDKFYFTDVTPIDVMKAIRRIKTKAQGPDNISILLIQKIQDIVIPTIAHIFNSSLITSTFPKIWKQAFVLPLPKVKVPTDPNDYRPISILPAISKALERIVHRQITNYMNEHKLFDKYQSGFRAGHNTSTALLKVAEDIREQSTLIK</sequence>
<feature type="region of interest" description="Disordered" evidence="1">
    <location>
        <begin position="1"/>
        <end position="20"/>
    </location>
</feature>
<proteinExistence type="predicted"/>
<organism evidence="2 3">
    <name type="scientific">Periplaneta americana</name>
    <name type="common">American cockroach</name>
    <name type="synonym">Blatta americana</name>
    <dbReference type="NCBI Taxonomy" id="6978"/>
    <lineage>
        <taxon>Eukaryota</taxon>
        <taxon>Metazoa</taxon>
        <taxon>Ecdysozoa</taxon>
        <taxon>Arthropoda</taxon>
        <taxon>Hexapoda</taxon>
        <taxon>Insecta</taxon>
        <taxon>Pterygota</taxon>
        <taxon>Neoptera</taxon>
        <taxon>Polyneoptera</taxon>
        <taxon>Dictyoptera</taxon>
        <taxon>Blattodea</taxon>
        <taxon>Blattoidea</taxon>
        <taxon>Blattidae</taxon>
        <taxon>Blattinae</taxon>
        <taxon>Periplaneta</taxon>
    </lineage>
</organism>